<organism evidence="1 2">
    <name type="scientific">Robertmurraya mangrovi</name>
    <dbReference type="NCBI Taxonomy" id="3098077"/>
    <lineage>
        <taxon>Bacteria</taxon>
        <taxon>Bacillati</taxon>
        <taxon>Bacillota</taxon>
        <taxon>Bacilli</taxon>
        <taxon>Bacillales</taxon>
        <taxon>Bacillaceae</taxon>
        <taxon>Robertmurraya</taxon>
    </lineage>
</organism>
<proteinExistence type="predicted"/>
<dbReference type="RefSeq" id="WP_322448941.1">
    <property type="nucleotide sequence ID" value="NZ_JAXOFX010000032.1"/>
</dbReference>
<comment type="caution">
    <text evidence="1">The sequence shown here is derived from an EMBL/GenBank/DDBJ whole genome shotgun (WGS) entry which is preliminary data.</text>
</comment>
<protein>
    <submittedName>
        <fullName evidence="1">YaaC family protein</fullName>
    </submittedName>
</protein>
<name>A0ABU5J5P7_9BACI</name>
<dbReference type="Pfam" id="PF14175">
    <property type="entry name" value="YaaC"/>
    <property type="match status" value="1"/>
</dbReference>
<reference evidence="1 2" key="1">
    <citation type="submission" date="2023-11" db="EMBL/GenBank/DDBJ databases">
        <title>Bacillus jintuensis, isolated from a mudflat on the Beibu Gulf coast.</title>
        <authorList>
            <person name="Li M."/>
        </authorList>
    </citation>
    <scope>NUCLEOTIDE SEQUENCE [LARGE SCALE GENOMIC DNA]</scope>
    <source>
        <strain evidence="1 2">31A1R</strain>
    </source>
</reference>
<evidence type="ECO:0000313" key="2">
    <source>
        <dbReference type="Proteomes" id="UP001290455"/>
    </source>
</evidence>
<accession>A0ABU5J5P7</accession>
<dbReference type="Proteomes" id="UP001290455">
    <property type="component" value="Unassembled WGS sequence"/>
</dbReference>
<dbReference type="EMBL" id="JAXOFX010000032">
    <property type="protein sequence ID" value="MDZ5474661.1"/>
    <property type="molecule type" value="Genomic_DNA"/>
</dbReference>
<gene>
    <name evidence="1" type="ORF">SM124_23765</name>
</gene>
<keyword evidence="2" id="KW-1185">Reference proteome</keyword>
<dbReference type="InterPro" id="IPR026988">
    <property type="entry name" value="YaaC-like"/>
</dbReference>
<evidence type="ECO:0000313" key="1">
    <source>
        <dbReference type="EMBL" id="MDZ5474661.1"/>
    </source>
</evidence>
<sequence length="318" mass="37814">MILNFAGWTSFSLFFSASSTQAYLKKCYQTQQVEDAEQKSYENCYPFIYYLEHGQVYYEQAKNSPLIIQPILLFYGLVHLIKACILTVDPNYPETTSVLAHGVSTRKRKKQQYQFFQDEVKFQKSGLFPHMSEKLFHMKQLEGEKTTMSELFKHIPELNDLFFQLDGRKTFVDVIRKDNTFSIPLEILDYYHMTEARFLDFFQSKAFFTAAQSSVENPYLNLTLEDDNLSNYTPFKYNLNQQQFSLPINNDSLFQYHELMIQYLLLYNLSMIARYETEWWSELVKTMPNKDFPFIQTFLNITLNKGPFLIYQYLMNKK</sequence>